<dbReference type="SFLD" id="SFLDS00029">
    <property type="entry name" value="Radical_SAM"/>
    <property type="match status" value="1"/>
</dbReference>
<dbReference type="Gene3D" id="3.20.20.70">
    <property type="entry name" value="Aldolase class I"/>
    <property type="match status" value="1"/>
</dbReference>
<organism evidence="7 8">
    <name type="scientific">Flavobacterium saliperosum</name>
    <dbReference type="NCBI Taxonomy" id="329186"/>
    <lineage>
        <taxon>Bacteria</taxon>
        <taxon>Pseudomonadati</taxon>
        <taxon>Bacteroidota</taxon>
        <taxon>Flavobacteriia</taxon>
        <taxon>Flavobacteriales</taxon>
        <taxon>Flavobacteriaceae</taxon>
        <taxon>Flavobacterium</taxon>
    </lineage>
</organism>
<dbReference type="CDD" id="cd01335">
    <property type="entry name" value="Radical_SAM"/>
    <property type="match status" value="1"/>
</dbReference>
<dbReference type="EMBL" id="FMTY01000001">
    <property type="protein sequence ID" value="SCX00538.1"/>
    <property type="molecule type" value="Genomic_DNA"/>
</dbReference>
<keyword evidence="3" id="KW-0479">Metal-binding</keyword>
<sequence>MNTNNVPILQKENAAKAIFSITPFTLLDYPHKSACILWFTGCNMRCLYCYNPEIVLGKGKISFDEVLAFLTTRKNLLDAVVLSGGECTMHKNLIPFVEQIKALGFDVKVDTNGSNPEVLQQLMAKELIDFVALDFKASESKYIKVTQSNLFSAFEKSLHLLLQNKIPFEVRTTFHSDLIDEPELRSMIRYLENKQYSGDYYIQHFVNNVETIGDLPRSSREIEKNFFTTRTIQVNFRG</sequence>
<feature type="domain" description="Radical SAM core" evidence="6">
    <location>
        <begin position="28"/>
        <end position="237"/>
    </location>
</feature>
<dbReference type="GO" id="GO:0016829">
    <property type="term" value="F:lyase activity"/>
    <property type="evidence" value="ECO:0007669"/>
    <property type="project" value="UniProtKB-KW"/>
</dbReference>
<dbReference type="SFLD" id="SFLDG01094">
    <property type="entry name" value="Uncharacterised_Radical_SAM_Su"/>
    <property type="match status" value="1"/>
</dbReference>
<proteinExistence type="predicted"/>
<dbReference type="Proteomes" id="UP000182124">
    <property type="component" value="Unassembled WGS sequence"/>
</dbReference>
<dbReference type="eggNOG" id="COG1180">
    <property type="taxonomic scope" value="Bacteria"/>
</dbReference>
<keyword evidence="5" id="KW-0411">Iron-sulfur</keyword>
<dbReference type="InterPro" id="IPR050377">
    <property type="entry name" value="Radical_SAM_PqqE_MftC-like"/>
</dbReference>
<dbReference type="NCBIfam" id="TIGR02495">
    <property type="entry name" value="NrdG2"/>
    <property type="match status" value="1"/>
</dbReference>
<dbReference type="InterPro" id="IPR058240">
    <property type="entry name" value="rSAM_sf"/>
</dbReference>
<dbReference type="PROSITE" id="PS51918">
    <property type="entry name" value="RADICAL_SAM"/>
    <property type="match status" value="1"/>
</dbReference>
<dbReference type="GO" id="GO:0046872">
    <property type="term" value="F:metal ion binding"/>
    <property type="evidence" value="ECO:0007669"/>
    <property type="project" value="UniProtKB-KW"/>
</dbReference>
<dbReference type="AlphaFoldDB" id="A0A1G4V5E3"/>
<keyword evidence="7" id="KW-0456">Lyase</keyword>
<dbReference type="PANTHER" id="PTHR11228">
    <property type="entry name" value="RADICAL SAM DOMAIN PROTEIN"/>
    <property type="match status" value="1"/>
</dbReference>
<keyword evidence="2" id="KW-0949">S-adenosyl-L-methionine</keyword>
<dbReference type="SFLD" id="SFLDG01067">
    <property type="entry name" value="SPASM/twitch_domain_containing"/>
    <property type="match status" value="1"/>
</dbReference>
<evidence type="ECO:0000256" key="1">
    <source>
        <dbReference type="ARBA" id="ARBA00001966"/>
    </source>
</evidence>
<evidence type="ECO:0000256" key="3">
    <source>
        <dbReference type="ARBA" id="ARBA00022723"/>
    </source>
</evidence>
<evidence type="ECO:0000256" key="2">
    <source>
        <dbReference type="ARBA" id="ARBA00022691"/>
    </source>
</evidence>
<evidence type="ECO:0000256" key="5">
    <source>
        <dbReference type="ARBA" id="ARBA00023014"/>
    </source>
</evidence>
<dbReference type="PANTHER" id="PTHR11228:SF27">
    <property type="entry name" value="GLYCYL-RADICAL ENZYME ACTIVATING ENZYME MJ1227-RELATED"/>
    <property type="match status" value="1"/>
</dbReference>
<dbReference type="GO" id="GO:0051536">
    <property type="term" value="F:iron-sulfur cluster binding"/>
    <property type="evidence" value="ECO:0007669"/>
    <property type="project" value="UniProtKB-KW"/>
</dbReference>
<evidence type="ECO:0000313" key="8">
    <source>
        <dbReference type="Proteomes" id="UP000182124"/>
    </source>
</evidence>
<comment type="cofactor">
    <cofactor evidence="1">
        <name>[4Fe-4S] cluster</name>
        <dbReference type="ChEBI" id="CHEBI:49883"/>
    </cofactor>
</comment>
<evidence type="ECO:0000259" key="6">
    <source>
        <dbReference type="PROSITE" id="PS51918"/>
    </source>
</evidence>
<keyword evidence="4" id="KW-0408">Iron</keyword>
<dbReference type="SUPFAM" id="SSF102114">
    <property type="entry name" value="Radical SAM enzymes"/>
    <property type="match status" value="1"/>
</dbReference>
<dbReference type="STRING" id="329186.SAMN02927925_00178"/>
<evidence type="ECO:0000256" key="4">
    <source>
        <dbReference type="ARBA" id="ARBA00023004"/>
    </source>
</evidence>
<dbReference type="InterPro" id="IPR007197">
    <property type="entry name" value="rSAM"/>
</dbReference>
<protein>
    <submittedName>
        <fullName evidence="7">Pyruvate formate lyase activating enzyme</fullName>
    </submittedName>
</protein>
<accession>A0A1G4V5E3</accession>
<dbReference type="RefSeq" id="WP_051365705.1">
    <property type="nucleotide sequence ID" value="NZ_CBCSBQ010000023.1"/>
</dbReference>
<name>A0A1G4V5E3_9FLAO</name>
<reference evidence="7 8" key="1">
    <citation type="submission" date="2016-10" db="EMBL/GenBank/DDBJ databases">
        <authorList>
            <person name="de Groot N.N."/>
        </authorList>
    </citation>
    <scope>NUCLEOTIDE SEQUENCE [LARGE SCALE GENOMIC DNA]</scope>
    <source>
        <strain evidence="7 8">CGMCC 1.3801</strain>
    </source>
</reference>
<dbReference type="InterPro" id="IPR013785">
    <property type="entry name" value="Aldolase_TIM"/>
</dbReference>
<dbReference type="InterPro" id="IPR012840">
    <property type="entry name" value="NrdG2"/>
</dbReference>
<gene>
    <name evidence="7" type="ORF">SAMN02927925_00178</name>
</gene>
<dbReference type="Pfam" id="PF04055">
    <property type="entry name" value="Radical_SAM"/>
    <property type="match status" value="1"/>
</dbReference>
<keyword evidence="7" id="KW-0670">Pyruvate</keyword>
<evidence type="ECO:0000313" key="7">
    <source>
        <dbReference type="EMBL" id="SCX00538.1"/>
    </source>
</evidence>